<dbReference type="STRING" id="657014.SAMN04488092_105199"/>
<reference evidence="1 2" key="1">
    <citation type="submission" date="2016-10" db="EMBL/GenBank/DDBJ databases">
        <authorList>
            <person name="de Groot N.N."/>
        </authorList>
    </citation>
    <scope>NUCLEOTIDE SEQUENCE [LARGE SCALE GENOMIC DNA]</scope>
    <source>
        <strain evidence="1 2">DSM 22007</strain>
    </source>
</reference>
<evidence type="ECO:0000313" key="1">
    <source>
        <dbReference type="EMBL" id="SEQ30043.1"/>
    </source>
</evidence>
<keyword evidence="2" id="KW-1185">Reference proteome</keyword>
<dbReference type="Pfam" id="PF10983">
    <property type="entry name" value="DUF2793"/>
    <property type="match status" value="1"/>
</dbReference>
<organism evidence="1 2">
    <name type="scientific">Thalassovita taeanensis</name>
    <dbReference type="NCBI Taxonomy" id="657014"/>
    <lineage>
        <taxon>Bacteria</taxon>
        <taxon>Pseudomonadati</taxon>
        <taxon>Pseudomonadota</taxon>
        <taxon>Alphaproteobacteria</taxon>
        <taxon>Rhodobacterales</taxon>
        <taxon>Roseobacteraceae</taxon>
        <taxon>Thalassovita</taxon>
    </lineage>
</organism>
<evidence type="ECO:0008006" key="3">
    <source>
        <dbReference type="Google" id="ProtNLM"/>
    </source>
</evidence>
<dbReference type="Proteomes" id="UP000198634">
    <property type="component" value="Unassembled WGS sequence"/>
</dbReference>
<sequence>MTPNLSLPLIAASQAQKHITANEATLGLDALAQLAVIGIANTPATASDGDCYIVGGAPAGSFASAAPDDLATYYNGEWTFYTPRQGWIAYVQDESKFRAYDGTWVLLSTLL</sequence>
<dbReference type="OrthoDB" id="564699at2"/>
<dbReference type="EMBL" id="FOEP01000005">
    <property type="protein sequence ID" value="SEQ30043.1"/>
    <property type="molecule type" value="Genomic_DNA"/>
</dbReference>
<dbReference type="AlphaFoldDB" id="A0A1H9EXW8"/>
<name>A0A1H9EXW8_9RHOB</name>
<gene>
    <name evidence="1" type="ORF">SAMN04488092_105199</name>
</gene>
<protein>
    <recommendedName>
        <fullName evidence="3">DUF2793 domain-containing protein</fullName>
    </recommendedName>
</protein>
<evidence type="ECO:0000313" key="2">
    <source>
        <dbReference type="Proteomes" id="UP000198634"/>
    </source>
</evidence>
<dbReference type="RefSeq" id="WP_090269651.1">
    <property type="nucleotide sequence ID" value="NZ_FOEP01000005.1"/>
</dbReference>
<dbReference type="InterPro" id="IPR021251">
    <property type="entry name" value="DUF2793"/>
</dbReference>
<proteinExistence type="predicted"/>
<accession>A0A1H9EXW8</accession>